<proteinExistence type="predicted"/>
<accession>A0A9D4LN75</accession>
<dbReference type="EMBL" id="JAIWYP010000002">
    <property type="protein sequence ID" value="KAH3861653.1"/>
    <property type="molecule type" value="Genomic_DNA"/>
</dbReference>
<dbReference type="GO" id="GO:0032991">
    <property type="term" value="C:protein-containing complex"/>
    <property type="evidence" value="ECO:0007669"/>
    <property type="project" value="TreeGrafter"/>
</dbReference>
<dbReference type="Gene3D" id="3.40.50.150">
    <property type="entry name" value="Vaccinia Virus protein VP39"/>
    <property type="match status" value="1"/>
</dbReference>
<sequence length="356" mass="39910">MAVRFVMTCTMHTQNSCRRRMQRKRTFAIKHSLWCVHPNTTNNKAVTIKESVNMISFGTTGLSTWQASQHLAEWSIQNKELLSGRHILELGCGLGMLGLAVCQECGVRTYTFTDHSANVLHLVADNIHRNLSGEEDCFDSDVTEEKQPIGTCNSHIASTENDNASRACKRSINIKMHLSKESVMRTSSDAIECTEDDSVEQSAESDCETHSNCNSLLDLEFVLNGPQWHALNKDVYVHTSRDMIQVGRLDWESVTQEDVDKFGPIDVLLAADVVYDVRLIPCLVRVLKLFLSRDPHSHGVPPVAYIAATIRSEDTRDQFLIALSSASLSYMPVEPSSLRLFHYDTSIPIEIIKITV</sequence>
<protein>
    <recommendedName>
        <fullName evidence="1">Methyltransferase small domain-containing protein</fullName>
    </recommendedName>
</protein>
<dbReference type="InterPro" id="IPR019410">
    <property type="entry name" value="Methyltransf_16"/>
</dbReference>
<dbReference type="InterPro" id="IPR007848">
    <property type="entry name" value="Small_mtfrase_dom"/>
</dbReference>
<dbReference type="Pfam" id="PF10294">
    <property type="entry name" value="Methyltransf_16"/>
    <property type="match status" value="1"/>
</dbReference>
<name>A0A9D4LN75_DREPO</name>
<reference evidence="2" key="1">
    <citation type="journal article" date="2019" name="bioRxiv">
        <title>The Genome of the Zebra Mussel, Dreissena polymorpha: A Resource for Invasive Species Research.</title>
        <authorList>
            <person name="McCartney M.A."/>
            <person name="Auch B."/>
            <person name="Kono T."/>
            <person name="Mallez S."/>
            <person name="Zhang Y."/>
            <person name="Obille A."/>
            <person name="Becker A."/>
            <person name="Abrahante J.E."/>
            <person name="Garbe J."/>
            <person name="Badalamenti J.P."/>
            <person name="Herman A."/>
            <person name="Mangelson H."/>
            <person name="Liachko I."/>
            <person name="Sullivan S."/>
            <person name="Sone E.D."/>
            <person name="Koren S."/>
            <person name="Silverstein K.A.T."/>
            <person name="Beckman K.B."/>
            <person name="Gohl D.M."/>
        </authorList>
    </citation>
    <scope>NUCLEOTIDE SEQUENCE</scope>
    <source>
        <strain evidence="2">Duluth1</strain>
        <tissue evidence="2">Whole animal</tissue>
    </source>
</reference>
<dbReference type="AlphaFoldDB" id="A0A9D4LN75"/>
<dbReference type="OrthoDB" id="194386at2759"/>
<organism evidence="2 3">
    <name type="scientific">Dreissena polymorpha</name>
    <name type="common">Zebra mussel</name>
    <name type="synonym">Mytilus polymorpha</name>
    <dbReference type="NCBI Taxonomy" id="45954"/>
    <lineage>
        <taxon>Eukaryota</taxon>
        <taxon>Metazoa</taxon>
        <taxon>Spiralia</taxon>
        <taxon>Lophotrochozoa</taxon>
        <taxon>Mollusca</taxon>
        <taxon>Bivalvia</taxon>
        <taxon>Autobranchia</taxon>
        <taxon>Heteroconchia</taxon>
        <taxon>Euheterodonta</taxon>
        <taxon>Imparidentia</taxon>
        <taxon>Neoheterodontei</taxon>
        <taxon>Myida</taxon>
        <taxon>Dreissenoidea</taxon>
        <taxon>Dreissenidae</taxon>
        <taxon>Dreissena</taxon>
    </lineage>
</organism>
<dbReference type="PANTHER" id="PTHR14614:SF130">
    <property type="entry name" value="PROTEIN-LYSINE N-METHYLTRANSFERASE EEF2KMT"/>
    <property type="match status" value="1"/>
</dbReference>
<keyword evidence="3" id="KW-1185">Reference proteome</keyword>
<evidence type="ECO:0000313" key="3">
    <source>
        <dbReference type="Proteomes" id="UP000828390"/>
    </source>
</evidence>
<dbReference type="GO" id="GO:0008168">
    <property type="term" value="F:methyltransferase activity"/>
    <property type="evidence" value="ECO:0007669"/>
    <property type="project" value="InterPro"/>
</dbReference>
<comment type="caution">
    <text evidence="2">The sequence shown here is derived from an EMBL/GenBank/DDBJ whole genome shotgun (WGS) entry which is preliminary data.</text>
</comment>
<dbReference type="PANTHER" id="PTHR14614">
    <property type="entry name" value="HEPATOCELLULAR CARCINOMA-ASSOCIATED ANTIGEN"/>
    <property type="match status" value="1"/>
</dbReference>
<evidence type="ECO:0000259" key="1">
    <source>
        <dbReference type="Pfam" id="PF05175"/>
    </source>
</evidence>
<dbReference type="Proteomes" id="UP000828390">
    <property type="component" value="Unassembled WGS sequence"/>
</dbReference>
<dbReference type="SUPFAM" id="SSF53335">
    <property type="entry name" value="S-adenosyl-L-methionine-dependent methyltransferases"/>
    <property type="match status" value="1"/>
</dbReference>
<gene>
    <name evidence="2" type="ORF">DPMN_024588</name>
</gene>
<reference evidence="2" key="2">
    <citation type="submission" date="2020-11" db="EMBL/GenBank/DDBJ databases">
        <authorList>
            <person name="McCartney M.A."/>
            <person name="Auch B."/>
            <person name="Kono T."/>
            <person name="Mallez S."/>
            <person name="Becker A."/>
            <person name="Gohl D.M."/>
            <person name="Silverstein K.A.T."/>
            <person name="Koren S."/>
            <person name="Bechman K.B."/>
            <person name="Herman A."/>
            <person name="Abrahante J.E."/>
            <person name="Garbe J."/>
        </authorList>
    </citation>
    <scope>NUCLEOTIDE SEQUENCE</scope>
    <source>
        <strain evidence="2">Duluth1</strain>
        <tissue evidence="2">Whole animal</tissue>
    </source>
</reference>
<dbReference type="Pfam" id="PF05175">
    <property type="entry name" value="MTS"/>
    <property type="match status" value="1"/>
</dbReference>
<evidence type="ECO:0000313" key="2">
    <source>
        <dbReference type="EMBL" id="KAH3861653.1"/>
    </source>
</evidence>
<dbReference type="InterPro" id="IPR029063">
    <property type="entry name" value="SAM-dependent_MTases_sf"/>
</dbReference>
<feature type="domain" description="Methyltransferase small" evidence="1">
    <location>
        <begin position="79"/>
        <end position="147"/>
    </location>
</feature>